<evidence type="ECO:0000313" key="1">
    <source>
        <dbReference type="EMBL" id="KAK2702639.1"/>
    </source>
</evidence>
<comment type="caution">
    <text evidence="1">The sequence shown here is derived from an EMBL/GenBank/DDBJ whole genome shotgun (WGS) entry which is preliminary data.</text>
</comment>
<evidence type="ECO:0000313" key="2">
    <source>
        <dbReference type="Proteomes" id="UP001187531"/>
    </source>
</evidence>
<protein>
    <submittedName>
        <fullName evidence="1">Uncharacterized protein</fullName>
    </submittedName>
</protein>
<dbReference type="AlphaFoldDB" id="A0AA88H8Y2"/>
<keyword evidence="2" id="KW-1185">Reference proteome</keyword>
<dbReference type="Proteomes" id="UP001187531">
    <property type="component" value="Unassembled WGS sequence"/>
</dbReference>
<gene>
    <name evidence="1" type="ORF">QYM36_018756</name>
</gene>
<name>A0AA88H8Y2_ARTSF</name>
<sequence length="88" mass="9863">MQFPLSSEMLDEIKSQPGFLRLARSIDLENWKTENVDPTDLFQDPNNPGQVALEIPISREEEELYLRVELGVSSSNTTAVETKATGKP</sequence>
<proteinExistence type="predicted"/>
<organism evidence="1 2">
    <name type="scientific">Artemia franciscana</name>
    <name type="common">Brine shrimp</name>
    <name type="synonym">Artemia sanfranciscana</name>
    <dbReference type="NCBI Taxonomy" id="6661"/>
    <lineage>
        <taxon>Eukaryota</taxon>
        <taxon>Metazoa</taxon>
        <taxon>Ecdysozoa</taxon>
        <taxon>Arthropoda</taxon>
        <taxon>Crustacea</taxon>
        <taxon>Branchiopoda</taxon>
        <taxon>Anostraca</taxon>
        <taxon>Artemiidae</taxon>
        <taxon>Artemia</taxon>
    </lineage>
</organism>
<reference evidence="1" key="1">
    <citation type="submission" date="2023-07" db="EMBL/GenBank/DDBJ databases">
        <title>Chromosome-level genome assembly of Artemia franciscana.</title>
        <authorList>
            <person name="Jo E."/>
        </authorList>
    </citation>
    <scope>NUCLEOTIDE SEQUENCE</scope>
    <source>
        <tissue evidence="1">Whole body</tissue>
    </source>
</reference>
<accession>A0AA88H8Y2</accession>
<dbReference type="EMBL" id="JAVRJZ010000213">
    <property type="protein sequence ID" value="KAK2702639.1"/>
    <property type="molecule type" value="Genomic_DNA"/>
</dbReference>